<comment type="miscellaneous">
    <text evidence="14">Bacitracin is thought to be involved in the inhibition of peptidoglycan synthesis by sequestering undecaprenyl diphosphate, thereby reducing the pool of lipid carrier available.</text>
</comment>
<dbReference type="InterPro" id="IPR003824">
    <property type="entry name" value="UppP"/>
</dbReference>
<dbReference type="Proteomes" id="UP000177913">
    <property type="component" value="Unassembled WGS sequence"/>
</dbReference>
<dbReference type="PANTHER" id="PTHR30622">
    <property type="entry name" value="UNDECAPRENYL-DIPHOSPHATASE"/>
    <property type="match status" value="1"/>
</dbReference>
<feature type="transmembrane region" description="Helical" evidence="14">
    <location>
        <begin position="7"/>
        <end position="29"/>
    </location>
</feature>
<keyword evidence="14" id="KW-0573">Peptidoglycan synthesis</keyword>
<keyword evidence="14" id="KW-0961">Cell wall biogenesis/degradation</keyword>
<keyword evidence="14" id="KW-0133">Cell shape</keyword>
<keyword evidence="10 14" id="KW-0046">Antibiotic resistance</keyword>
<dbReference type="GO" id="GO:0009252">
    <property type="term" value="P:peptidoglycan biosynthetic process"/>
    <property type="evidence" value="ECO:0007669"/>
    <property type="project" value="UniProtKB-KW"/>
</dbReference>
<evidence type="ECO:0000256" key="7">
    <source>
        <dbReference type="ARBA" id="ARBA00022801"/>
    </source>
</evidence>
<keyword evidence="5 14" id="KW-1003">Cell membrane</keyword>
<accession>A0A1F7GWI2</accession>
<evidence type="ECO:0000256" key="10">
    <source>
        <dbReference type="ARBA" id="ARBA00023251"/>
    </source>
</evidence>
<evidence type="ECO:0000256" key="2">
    <source>
        <dbReference type="ARBA" id="ARBA00010621"/>
    </source>
</evidence>
<dbReference type="GO" id="GO:0071555">
    <property type="term" value="P:cell wall organization"/>
    <property type="evidence" value="ECO:0007669"/>
    <property type="project" value="UniProtKB-KW"/>
</dbReference>
<feature type="transmembrane region" description="Helical" evidence="14">
    <location>
        <begin position="41"/>
        <end position="62"/>
    </location>
</feature>
<name>A0A1F7GWI2_9BACT</name>
<dbReference type="HAMAP" id="MF_01006">
    <property type="entry name" value="Undec_diphosphatase"/>
    <property type="match status" value="1"/>
</dbReference>
<evidence type="ECO:0000256" key="6">
    <source>
        <dbReference type="ARBA" id="ARBA00022692"/>
    </source>
</evidence>
<comment type="similarity">
    <text evidence="2 14">Belongs to the UppP family.</text>
</comment>
<reference evidence="15 16" key="1">
    <citation type="journal article" date="2016" name="Nat. Commun.">
        <title>Thousands of microbial genomes shed light on interconnected biogeochemical processes in an aquifer system.</title>
        <authorList>
            <person name="Anantharaman K."/>
            <person name="Brown C.T."/>
            <person name="Hug L.A."/>
            <person name="Sharon I."/>
            <person name="Castelle C.J."/>
            <person name="Probst A.J."/>
            <person name="Thomas B.C."/>
            <person name="Singh A."/>
            <person name="Wilkins M.J."/>
            <person name="Karaoz U."/>
            <person name="Brodie E.L."/>
            <person name="Williams K.H."/>
            <person name="Hubbard S.S."/>
            <person name="Banfield J.F."/>
        </authorList>
    </citation>
    <scope>NUCLEOTIDE SEQUENCE [LARGE SCALE GENOMIC DNA]</scope>
</reference>
<feature type="transmembrane region" description="Helical" evidence="14">
    <location>
        <begin position="208"/>
        <end position="229"/>
    </location>
</feature>
<dbReference type="GO" id="GO:0008360">
    <property type="term" value="P:regulation of cell shape"/>
    <property type="evidence" value="ECO:0007669"/>
    <property type="project" value="UniProtKB-KW"/>
</dbReference>
<proteinExistence type="inferred from homology"/>
<keyword evidence="7 14" id="KW-0378">Hydrolase</keyword>
<evidence type="ECO:0000256" key="4">
    <source>
        <dbReference type="ARBA" id="ARBA00021581"/>
    </source>
</evidence>
<dbReference type="GO" id="GO:0050380">
    <property type="term" value="F:undecaprenyl-diphosphatase activity"/>
    <property type="evidence" value="ECO:0007669"/>
    <property type="project" value="UniProtKB-UniRule"/>
</dbReference>
<organism evidence="15 16">
    <name type="scientific">Candidatus Roizmanbacteria bacterium RIFCSPHIGHO2_02_FULL_38_11</name>
    <dbReference type="NCBI Taxonomy" id="1802039"/>
    <lineage>
        <taxon>Bacteria</taxon>
        <taxon>Candidatus Roizmaniibacteriota</taxon>
    </lineage>
</organism>
<evidence type="ECO:0000256" key="13">
    <source>
        <dbReference type="ARBA" id="ARBA00047594"/>
    </source>
</evidence>
<evidence type="ECO:0000313" key="15">
    <source>
        <dbReference type="EMBL" id="OGK23450.1"/>
    </source>
</evidence>
<feature type="transmembrane region" description="Helical" evidence="14">
    <location>
        <begin position="142"/>
        <end position="171"/>
    </location>
</feature>
<evidence type="ECO:0000256" key="9">
    <source>
        <dbReference type="ARBA" id="ARBA00023136"/>
    </source>
</evidence>
<evidence type="ECO:0000313" key="16">
    <source>
        <dbReference type="Proteomes" id="UP000177913"/>
    </source>
</evidence>
<sequence>MSIIQAIILGLVEGVTEFLPISSTFHLIFTAKILGITQNNFTKLFEVFIQSGAILSVALLYFTNVVKYRELTKRVIFSFLPTAFVGFILYKFIKNVLFESQIFLVGIFVATGAVFIIVESLIRKDKVKLKKGVADLTYKEALIIGLAQSLAVIPGVSRAGAVIVGMMLFGFKRSESAYYSFLLSIPTIFSASLFDLYKMKDLVNSNYLNNWSLLAVGFLSAFISSYFVIKWFIDFLKKNSLVIFGYYRLIVAIILLSILLK</sequence>
<comment type="catalytic activity">
    <reaction evidence="13 14">
        <text>di-trans,octa-cis-undecaprenyl diphosphate + H2O = di-trans,octa-cis-undecaprenyl phosphate + phosphate + H(+)</text>
        <dbReference type="Rhea" id="RHEA:28094"/>
        <dbReference type="ChEBI" id="CHEBI:15377"/>
        <dbReference type="ChEBI" id="CHEBI:15378"/>
        <dbReference type="ChEBI" id="CHEBI:43474"/>
        <dbReference type="ChEBI" id="CHEBI:58405"/>
        <dbReference type="ChEBI" id="CHEBI:60392"/>
        <dbReference type="EC" id="3.6.1.27"/>
    </reaction>
</comment>
<evidence type="ECO:0000256" key="8">
    <source>
        <dbReference type="ARBA" id="ARBA00022989"/>
    </source>
</evidence>
<dbReference type="EMBL" id="MFZO01000047">
    <property type="protein sequence ID" value="OGK23450.1"/>
    <property type="molecule type" value="Genomic_DNA"/>
</dbReference>
<evidence type="ECO:0000256" key="12">
    <source>
        <dbReference type="ARBA" id="ARBA00032932"/>
    </source>
</evidence>
<keyword evidence="8 14" id="KW-1133">Transmembrane helix</keyword>
<keyword evidence="6 14" id="KW-0812">Transmembrane</keyword>
<comment type="subcellular location">
    <subcellularLocation>
        <location evidence="1 14">Cell membrane</location>
        <topology evidence="1 14">Multi-pass membrane protein</topology>
    </subcellularLocation>
</comment>
<comment type="function">
    <text evidence="14">Catalyzes the dephosphorylation of undecaprenyl diphosphate (UPP). Confers resistance to bacitracin.</text>
</comment>
<feature type="transmembrane region" description="Helical" evidence="14">
    <location>
        <begin position="177"/>
        <end position="196"/>
    </location>
</feature>
<evidence type="ECO:0000256" key="1">
    <source>
        <dbReference type="ARBA" id="ARBA00004651"/>
    </source>
</evidence>
<feature type="transmembrane region" description="Helical" evidence="14">
    <location>
        <begin position="241"/>
        <end position="260"/>
    </location>
</feature>
<dbReference type="PANTHER" id="PTHR30622:SF3">
    <property type="entry name" value="UNDECAPRENYL-DIPHOSPHATASE"/>
    <property type="match status" value="1"/>
</dbReference>
<feature type="transmembrane region" description="Helical" evidence="14">
    <location>
        <begin position="74"/>
        <end position="90"/>
    </location>
</feature>
<dbReference type="Pfam" id="PF02673">
    <property type="entry name" value="BacA"/>
    <property type="match status" value="1"/>
</dbReference>
<protein>
    <recommendedName>
        <fullName evidence="4 14">Undecaprenyl-diphosphatase</fullName>
        <ecNumber evidence="3 14">3.6.1.27</ecNumber>
    </recommendedName>
    <alternativeName>
        <fullName evidence="12 14">Bacitracin resistance protein</fullName>
    </alternativeName>
    <alternativeName>
        <fullName evidence="11 14">Undecaprenyl pyrophosphate phosphatase</fullName>
    </alternativeName>
</protein>
<gene>
    <name evidence="14" type="primary">uppP</name>
    <name evidence="15" type="ORF">A3C25_02155</name>
</gene>
<feature type="transmembrane region" description="Helical" evidence="14">
    <location>
        <begin position="102"/>
        <end position="122"/>
    </location>
</feature>
<dbReference type="GO" id="GO:0046677">
    <property type="term" value="P:response to antibiotic"/>
    <property type="evidence" value="ECO:0007669"/>
    <property type="project" value="UniProtKB-UniRule"/>
</dbReference>
<evidence type="ECO:0000256" key="11">
    <source>
        <dbReference type="ARBA" id="ARBA00032707"/>
    </source>
</evidence>
<keyword evidence="9 14" id="KW-0472">Membrane</keyword>
<evidence type="ECO:0000256" key="14">
    <source>
        <dbReference type="HAMAP-Rule" id="MF_01006"/>
    </source>
</evidence>
<dbReference type="AlphaFoldDB" id="A0A1F7GWI2"/>
<dbReference type="GO" id="GO:0005886">
    <property type="term" value="C:plasma membrane"/>
    <property type="evidence" value="ECO:0007669"/>
    <property type="project" value="UniProtKB-SubCell"/>
</dbReference>
<evidence type="ECO:0000256" key="5">
    <source>
        <dbReference type="ARBA" id="ARBA00022475"/>
    </source>
</evidence>
<dbReference type="EC" id="3.6.1.27" evidence="3 14"/>
<comment type="caution">
    <text evidence="15">The sequence shown here is derived from an EMBL/GenBank/DDBJ whole genome shotgun (WGS) entry which is preliminary data.</text>
</comment>
<evidence type="ECO:0000256" key="3">
    <source>
        <dbReference type="ARBA" id="ARBA00012374"/>
    </source>
</evidence>